<feature type="compositionally biased region" description="Basic and acidic residues" evidence="1">
    <location>
        <begin position="262"/>
        <end position="274"/>
    </location>
</feature>
<gene>
    <name evidence="3" type="ORF">QWZ14_30440</name>
</gene>
<dbReference type="InterPro" id="IPR005094">
    <property type="entry name" value="Endonuclease_MobA/VirD2"/>
</dbReference>
<evidence type="ECO:0000313" key="4">
    <source>
        <dbReference type="Proteomes" id="UP001529369"/>
    </source>
</evidence>
<dbReference type="RefSeq" id="WP_290320830.1">
    <property type="nucleotide sequence ID" value="NZ_JAUFPN010000302.1"/>
</dbReference>
<dbReference type="Pfam" id="PF03432">
    <property type="entry name" value="Relaxase"/>
    <property type="match status" value="1"/>
</dbReference>
<name>A0ABT8AG00_9PROT</name>
<feature type="compositionally biased region" description="Low complexity" evidence="1">
    <location>
        <begin position="310"/>
        <end position="326"/>
    </location>
</feature>
<feature type="region of interest" description="Disordered" evidence="1">
    <location>
        <begin position="385"/>
        <end position="408"/>
    </location>
</feature>
<keyword evidence="4" id="KW-1185">Reference proteome</keyword>
<accession>A0ABT8AG00</accession>
<evidence type="ECO:0000256" key="1">
    <source>
        <dbReference type="SAM" id="MobiDB-lite"/>
    </source>
</evidence>
<reference evidence="4" key="1">
    <citation type="journal article" date="2019" name="Int. J. Syst. Evol. Microbiol.">
        <title>The Global Catalogue of Microorganisms (GCM) 10K type strain sequencing project: providing services to taxonomists for standard genome sequencing and annotation.</title>
        <authorList>
            <consortium name="The Broad Institute Genomics Platform"/>
            <consortium name="The Broad Institute Genome Sequencing Center for Infectious Disease"/>
            <person name="Wu L."/>
            <person name="Ma J."/>
        </authorList>
    </citation>
    <scope>NUCLEOTIDE SEQUENCE [LARGE SCALE GENOMIC DNA]</scope>
    <source>
        <strain evidence="4">CECT 7131</strain>
    </source>
</reference>
<comment type="caution">
    <text evidence="3">The sequence shown here is derived from an EMBL/GenBank/DDBJ whole genome shotgun (WGS) entry which is preliminary data.</text>
</comment>
<feature type="domain" description="MobA/VirD2-like nuclease" evidence="2">
    <location>
        <begin position="24"/>
        <end position="146"/>
    </location>
</feature>
<feature type="region of interest" description="Disordered" evidence="1">
    <location>
        <begin position="257"/>
        <end position="289"/>
    </location>
</feature>
<sequence length="408" mass="45096">MIINGSSRSNGAFFSRHLMRADQNERVAVVDMRGLAYADDVPTAFREMKELAAGTQCKNYFYHANLNTRADEQLTPEQWAQAVDALEGALQLEGQPRFIVEHEKEGRTHRHVIWGRIDSDTNTAISDSHNYRTHEEVAASLEEAFGHEATVRALTRDKDTTPRPEPNMQDWESFRAAESKIDPKAMKAELTELWQHSDSGPAFAAALEERGYILARGDRRDFVVVDAAGDEHSLGRRLSGIKAAEVRARMADIDATALPSVEEGRELARQRQEEQPQDSSAPAAQTPPVEPVDAFAAIMGETKQDRPSNAISAAQAEPSAAPAPASAFDAVMAETHQEAAEDGARATEEERTGGGRFERFRAWCGTVREHVAGWGQQVQDYYGSWFRRGSEPAPEQPSEPSQGMEPQL</sequence>
<feature type="compositionally biased region" description="Low complexity" evidence="1">
    <location>
        <begin position="391"/>
        <end position="402"/>
    </location>
</feature>
<dbReference type="EMBL" id="JAUFPN010000302">
    <property type="protein sequence ID" value="MDN3568716.1"/>
    <property type="molecule type" value="Genomic_DNA"/>
</dbReference>
<proteinExistence type="predicted"/>
<organism evidence="3 4">
    <name type="scientific">Paeniroseomonas aquatica</name>
    <dbReference type="NCBI Taxonomy" id="373043"/>
    <lineage>
        <taxon>Bacteria</taxon>
        <taxon>Pseudomonadati</taxon>
        <taxon>Pseudomonadota</taxon>
        <taxon>Alphaproteobacteria</taxon>
        <taxon>Acetobacterales</taxon>
        <taxon>Acetobacteraceae</taxon>
        <taxon>Paeniroseomonas</taxon>
    </lineage>
</organism>
<protein>
    <submittedName>
        <fullName evidence="3">Relaxase/mobilization nuclease domain-containing protein</fullName>
    </submittedName>
</protein>
<evidence type="ECO:0000259" key="2">
    <source>
        <dbReference type="Pfam" id="PF03432"/>
    </source>
</evidence>
<evidence type="ECO:0000313" key="3">
    <source>
        <dbReference type="EMBL" id="MDN3568716.1"/>
    </source>
</evidence>
<feature type="region of interest" description="Disordered" evidence="1">
    <location>
        <begin position="303"/>
        <end position="326"/>
    </location>
</feature>
<dbReference type="Proteomes" id="UP001529369">
    <property type="component" value="Unassembled WGS sequence"/>
</dbReference>